<protein>
    <submittedName>
        <fullName evidence="1">Uncharacterized protein</fullName>
    </submittedName>
</protein>
<gene>
    <name evidence="1" type="ORF">KL86CLO1_11379</name>
</gene>
<evidence type="ECO:0000313" key="1">
    <source>
        <dbReference type="EMBL" id="SBW00709.1"/>
    </source>
</evidence>
<dbReference type="EMBL" id="FLUN01000001">
    <property type="protein sequence ID" value="SBW00709.1"/>
    <property type="molecule type" value="Genomic_DNA"/>
</dbReference>
<organism evidence="1">
    <name type="scientific">uncultured Eubacteriales bacterium</name>
    <dbReference type="NCBI Taxonomy" id="172733"/>
    <lineage>
        <taxon>Bacteria</taxon>
        <taxon>Bacillati</taxon>
        <taxon>Bacillota</taxon>
        <taxon>Clostridia</taxon>
        <taxon>Eubacteriales</taxon>
        <taxon>environmental samples</taxon>
    </lineage>
</organism>
<sequence>MLYALNNLRSSLIAEGRYTDVVDEVMLKIINAPIRMAKSGG</sequence>
<dbReference type="AlphaFoldDB" id="A0A212JMN6"/>
<accession>A0A212JMN6</accession>
<proteinExistence type="predicted"/>
<reference evidence="1" key="1">
    <citation type="submission" date="2016-04" db="EMBL/GenBank/DDBJ databases">
        <authorList>
            <person name="Evans L.H."/>
            <person name="Alamgir A."/>
            <person name="Owens N."/>
            <person name="Weber N.D."/>
            <person name="Virtaneva K."/>
            <person name="Barbian K."/>
            <person name="Babar A."/>
            <person name="Rosenke K."/>
        </authorList>
    </citation>
    <scope>NUCLEOTIDE SEQUENCE</scope>
    <source>
        <strain evidence="1">86</strain>
    </source>
</reference>
<name>A0A212JMN6_9FIRM</name>